<organism evidence="4 5">
    <name type="scientific">Sphingosinicella soli</name>
    <dbReference type="NCBI Taxonomy" id="333708"/>
    <lineage>
        <taxon>Bacteria</taxon>
        <taxon>Pseudomonadati</taxon>
        <taxon>Pseudomonadota</taxon>
        <taxon>Alphaproteobacteria</taxon>
        <taxon>Sphingomonadales</taxon>
        <taxon>Sphingosinicellaceae</taxon>
        <taxon>Sphingosinicella</taxon>
    </lineage>
</organism>
<dbReference type="Pfam" id="PF13410">
    <property type="entry name" value="GST_C_2"/>
    <property type="match status" value="1"/>
</dbReference>
<dbReference type="GO" id="GO:0006749">
    <property type="term" value="P:glutathione metabolic process"/>
    <property type="evidence" value="ECO:0007669"/>
    <property type="project" value="TreeGrafter"/>
</dbReference>
<dbReference type="FunFam" id="1.20.1050.10:FF:000017">
    <property type="entry name" value="Maleylacetoacetate isomerase"/>
    <property type="match status" value="1"/>
</dbReference>
<dbReference type="GO" id="GO:0006559">
    <property type="term" value="P:L-phenylalanine catabolic process"/>
    <property type="evidence" value="ECO:0007669"/>
    <property type="project" value="TreeGrafter"/>
</dbReference>
<dbReference type="PANTHER" id="PTHR42673:SF4">
    <property type="entry name" value="MALEYLACETOACETATE ISOMERASE"/>
    <property type="match status" value="1"/>
</dbReference>
<dbReference type="GO" id="GO:0004364">
    <property type="term" value="F:glutathione transferase activity"/>
    <property type="evidence" value="ECO:0007669"/>
    <property type="project" value="TreeGrafter"/>
</dbReference>
<dbReference type="SFLD" id="SFLDS00019">
    <property type="entry name" value="Glutathione_Transferase_(cytos"/>
    <property type="match status" value="1"/>
</dbReference>
<keyword evidence="5" id="KW-1185">Reference proteome</keyword>
<dbReference type="Proteomes" id="UP000566324">
    <property type="component" value="Unassembled WGS sequence"/>
</dbReference>
<dbReference type="EMBL" id="JACHNZ010000046">
    <property type="protein sequence ID" value="MBB4633509.1"/>
    <property type="molecule type" value="Genomic_DNA"/>
</dbReference>
<comment type="caution">
    <text evidence="4">The sequence shown here is derived from an EMBL/GenBank/DDBJ whole genome shotgun (WGS) entry which is preliminary data.</text>
</comment>
<reference evidence="4 5" key="1">
    <citation type="submission" date="2020-08" db="EMBL/GenBank/DDBJ databases">
        <title>Genomic Encyclopedia of Type Strains, Phase IV (KMG-IV): sequencing the most valuable type-strain genomes for metagenomic binning, comparative biology and taxonomic classification.</title>
        <authorList>
            <person name="Goeker M."/>
        </authorList>
    </citation>
    <scope>NUCLEOTIDE SEQUENCE [LARGE SCALE GENOMIC DNA]</scope>
    <source>
        <strain evidence="4 5">DSM 17328</strain>
    </source>
</reference>
<comment type="similarity">
    <text evidence="1">Belongs to the GST superfamily. Zeta family.</text>
</comment>
<dbReference type="Gene3D" id="3.40.30.10">
    <property type="entry name" value="Glutaredoxin"/>
    <property type="match status" value="1"/>
</dbReference>
<accession>A0A7W7B3Z3</accession>
<dbReference type="SUPFAM" id="SSF52833">
    <property type="entry name" value="Thioredoxin-like"/>
    <property type="match status" value="1"/>
</dbReference>
<dbReference type="PROSITE" id="PS50404">
    <property type="entry name" value="GST_NTER"/>
    <property type="match status" value="1"/>
</dbReference>
<dbReference type="InterPro" id="IPR036282">
    <property type="entry name" value="Glutathione-S-Trfase_C_sf"/>
</dbReference>
<dbReference type="EC" id="5.2.1.2" evidence="4"/>
<sequence length="213" mass="24076">MSRVLYGYWRSSASWRVRIALGLKGLDYDQKAIDLRTGAQSGVGFALLNPQGFVPYFIDGDVGLNQSLAIIEYLDEVYPEPSLLDPDPVKRARIRAAAQIVACDIHPIDNLRVLKYLKRQMGQEQDAIDDWYRHWIEEGFKPLEEIAEGSPGPYLFGDQVTLADVCLAPQMYNARRLRTDLSRFPALTEIDKALMKLPAFLNARPEAQPDADH</sequence>
<dbReference type="Pfam" id="PF02798">
    <property type="entry name" value="GST_N"/>
    <property type="match status" value="1"/>
</dbReference>
<dbReference type="PANTHER" id="PTHR42673">
    <property type="entry name" value="MALEYLACETOACETATE ISOMERASE"/>
    <property type="match status" value="1"/>
</dbReference>
<dbReference type="CDD" id="cd03042">
    <property type="entry name" value="GST_N_Zeta"/>
    <property type="match status" value="1"/>
</dbReference>
<dbReference type="InterPro" id="IPR004045">
    <property type="entry name" value="Glutathione_S-Trfase_N"/>
</dbReference>
<keyword evidence="4" id="KW-0413">Isomerase</keyword>
<dbReference type="GO" id="GO:0016034">
    <property type="term" value="F:maleylacetoacetate isomerase activity"/>
    <property type="evidence" value="ECO:0007669"/>
    <property type="project" value="UniProtKB-EC"/>
</dbReference>
<dbReference type="AlphaFoldDB" id="A0A7W7B3Z3"/>
<dbReference type="InterPro" id="IPR005955">
    <property type="entry name" value="GST_Zeta"/>
</dbReference>
<dbReference type="EC" id="5.2.1.4" evidence="4"/>
<dbReference type="NCBIfam" id="TIGR01262">
    <property type="entry name" value="maiA"/>
    <property type="match status" value="1"/>
</dbReference>
<evidence type="ECO:0000256" key="1">
    <source>
        <dbReference type="ARBA" id="ARBA00010007"/>
    </source>
</evidence>
<dbReference type="PROSITE" id="PS50405">
    <property type="entry name" value="GST_CTER"/>
    <property type="match status" value="1"/>
</dbReference>
<proteinExistence type="inferred from homology"/>
<name>A0A7W7B3Z3_9SPHN</name>
<dbReference type="GO" id="GO:0005737">
    <property type="term" value="C:cytoplasm"/>
    <property type="evidence" value="ECO:0007669"/>
    <property type="project" value="InterPro"/>
</dbReference>
<gene>
    <name evidence="4" type="ORF">GGQ98_003148</name>
</gene>
<evidence type="ECO:0000259" key="2">
    <source>
        <dbReference type="PROSITE" id="PS50404"/>
    </source>
</evidence>
<evidence type="ECO:0000313" key="4">
    <source>
        <dbReference type="EMBL" id="MBB4633509.1"/>
    </source>
</evidence>
<protein>
    <submittedName>
        <fullName evidence="4">Maleylacetoacetate isomerase/maleylpyruvate isomerase</fullName>
        <ecNumber evidence="4">5.2.1.2</ecNumber>
        <ecNumber evidence="4">5.2.1.4</ecNumber>
    </submittedName>
</protein>
<dbReference type="InterPro" id="IPR034330">
    <property type="entry name" value="GST_Zeta_C"/>
</dbReference>
<dbReference type="RefSeq" id="WP_184071177.1">
    <property type="nucleotide sequence ID" value="NZ_JACHNZ010000046.1"/>
</dbReference>
<dbReference type="SFLD" id="SFLDG00358">
    <property type="entry name" value="Main_(cytGST)"/>
    <property type="match status" value="1"/>
</dbReference>
<evidence type="ECO:0000313" key="5">
    <source>
        <dbReference type="Proteomes" id="UP000566324"/>
    </source>
</evidence>
<dbReference type="InterPro" id="IPR036249">
    <property type="entry name" value="Thioredoxin-like_sf"/>
</dbReference>
<dbReference type="Gene3D" id="1.20.1050.10">
    <property type="match status" value="1"/>
</dbReference>
<dbReference type="CDD" id="cd03191">
    <property type="entry name" value="GST_C_Zeta"/>
    <property type="match status" value="1"/>
</dbReference>
<dbReference type="GO" id="GO:0050077">
    <property type="term" value="F:maleylpyruvate isomerase activity"/>
    <property type="evidence" value="ECO:0007669"/>
    <property type="project" value="UniProtKB-EC"/>
</dbReference>
<dbReference type="InterPro" id="IPR034333">
    <property type="entry name" value="GST_Zeta_N"/>
</dbReference>
<feature type="domain" description="GST C-terminal" evidence="3">
    <location>
        <begin position="87"/>
        <end position="213"/>
    </location>
</feature>
<dbReference type="InterPro" id="IPR010987">
    <property type="entry name" value="Glutathione-S-Trfase_C-like"/>
</dbReference>
<dbReference type="InterPro" id="IPR040079">
    <property type="entry name" value="Glutathione_S-Trfase"/>
</dbReference>
<feature type="domain" description="GST N-terminal" evidence="2">
    <location>
        <begin position="1"/>
        <end position="82"/>
    </location>
</feature>
<evidence type="ECO:0000259" key="3">
    <source>
        <dbReference type="PROSITE" id="PS50405"/>
    </source>
</evidence>
<keyword evidence="4" id="KW-0670">Pyruvate</keyword>
<dbReference type="SUPFAM" id="SSF47616">
    <property type="entry name" value="GST C-terminal domain-like"/>
    <property type="match status" value="1"/>
</dbReference>